<dbReference type="KEGG" id="btab:109030740"/>
<dbReference type="Pfam" id="PF00226">
    <property type="entry name" value="DnaJ"/>
    <property type="match status" value="1"/>
</dbReference>
<dbReference type="PANTHER" id="PTHR43908">
    <property type="entry name" value="AT29763P-RELATED"/>
    <property type="match status" value="1"/>
</dbReference>
<name>A0A9P0F362_BEMTA</name>
<evidence type="ECO:0000256" key="6">
    <source>
        <dbReference type="SAM" id="Phobius"/>
    </source>
</evidence>
<feature type="compositionally biased region" description="Basic and acidic residues" evidence="5">
    <location>
        <begin position="78"/>
        <end position="88"/>
    </location>
</feature>
<organism evidence="8 9">
    <name type="scientific">Bemisia tabaci</name>
    <name type="common">Sweetpotato whitefly</name>
    <name type="synonym">Aleurodes tabaci</name>
    <dbReference type="NCBI Taxonomy" id="7038"/>
    <lineage>
        <taxon>Eukaryota</taxon>
        <taxon>Metazoa</taxon>
        <taxon>Ecdysozoa</taxon>
        <taxon>Arthropoda</taxon>
        <taxon>Hexapoda</taxon>
        <taxon>Insecta</taxon>
        <taxon>Pterygota</taxon>
        <taxon>Neoptera</taxon>
        <taxon>Paraneoptera</taxon>
        <taxon>Hemiptera</taxon>
        <taxon>Sternorrhyncha</taxon>
        <taxon>Aleyrodoidea</taxon>
        <taxon>Aleyrodidae</taxon>
        <taxon>Aleyrodinae</taxon>
        <taxon>Bemisia</taxon>
    </lineage>
</organism>
<keyword evidence="9" id="KW-1185">Reference proteome</keyword>
<proteinExistence type="predicted"/>
<evidence type="ECO:0000313" key="9">
    <source>
        <dbReference type="Proteomes" id="UP001152759"/>
    </source>
</evidence>
<evidence type="ECO:0000256" key="3">
    <source>
        <dbReference type="ARBA" id="ARBA00022989"/>
    </source>
</evidence>
<keyword evidence="3 6" id="KW-1133">Transmembrane helix</keyword>
<dbReference type="CDD" id="cd06257">
    <property type="entry name" value="DnaJ"/>
    <property type="match status" value="1"/>
</dbReference>
<dbReference type="OrthoDB" id="442087at2759"/>
<dbReference type="InterPro" id="IPR001623">
    <property type="entry name" value="DnaJ_domain"/>
</dbReference>
<dbReference type="PROSITE" id="PS50076">
    <property type="entry name" value="DNAJ_2"/>
    <property type="match status" value="1"/>
</dbReference>
<gene>
    <name evidence="8" type="ORF">BEMITA_LOCUS6704</name>
</gene>
<evidence type="ECO:0000256" key="4">
    <source>
        <dbReference type="ARBA" id="ARBA00023136"/>
    </source>
</evidence>
<dbReference type="EMBL" id="OU963864">
    <property type="protein sequence ID" value="CAH0387729.1"/>
    <property type="molecule type" value="Genomic_DNA"/>
</dbReference>
<evidence type="ECO:0000256" key="1">
    <source>
        <dbReference type="ARBA" id="ARBA00004167"/>
    </source>
</evidence>
<keyword evidence="4 6" id="KW-0472">Membrane</keyword>
<dbReference type="InterPro" id="IPR036869">
    <property type="entry name" value="J_dom_sf"/>
</dbReference>
<dbReference type="Proteomes" id="UP001152759">
    <property type="component" value="Chromosome 3"/>
</dbReference>
<feature type="compositionally biased region" description="Low complexity" evidence="5">
    <location>
        <begin position="59"/>
        <end position="73"/>
    </location>
</feature>
<dbReference type="GO" id="GO:0030544">
    <property type="term" value="F:Hsp70 protein binding"/>
    <property type="evidence" value="ECO:0007669"/>
    <property type="project" value="TreeGrafter"/>
</dbReference>
<dbReference type="GO" id="GO:0005789">
    <property type="term" value="C:endoplasmic reticulum membrane"/>
    <property type="evidence" value="ECO:0007669"/>
    <property type="project" value="TreeGrafter"/>
</dbReference>
<feature type="domain" description="J" evidence="7">
    <location>
        <begin position="105"/>
        <end position="169"/>
    </location>
</feature>
<dbReference type="SMART" id="SM00271">
    <property type="entry name" value="DnaJ"/>
    <property type="match status" value="1"/>
</dbReference>
<dbReference type="Gene3D" id="1.10.287.110">
    <property type="entry name" value="DnaJ domain"/>
    <property type="match status" value="1"/>
</dbReference>
<sequence length="366" mass="41904">MDSNKDEAIRCLEIAENYIRDGNREKAEKFLLKAERLYSMPKTKDLLDSLDRLTRDSARTTTTDGPTGPRQRTNTGPKKTETRTEAPEYSKDQLECVRRIKVCKDYYEILGVTKEATDSEIKKAYKKLALQLHPDKNKAPGAAEAFKAIGNAVAILTNEEKRKQYDLCGSEQKQPKNFQTHHQHDYTRGFDPDMAAEELFYSFFSRGFPTQGNAFMGQRTRTYRTADFGTNNQNANSFTVILQMLPIILIILLSMMSSLFVTDPVYSLAQTPKFHVLRHTKNLNVPYYVKETFPQDYTGSQYRLETSVEEDYIQQIASACAREKSTRDKLYWRGTAFGDQASLEKAKNLSMPSCETYYRLVGRGRG</sequence>
<reference evidence="8" key="1">
    <citation type="submission" date="2021-12" db="EMBL/GenBank/DDBJ databases">
        <authorList>
            <person name="King R."/>
        </authorList>
    </citation>
    <scope>NUCLEOTIDE SEQUENCE</scope>
</reference>
<dbReference type="AlphaFoldDB" id="A0A9P0F362"/>
<dbReference type="Pfam" id="PF09320">
    <property type="entry name" value="DUF1977"/>
    <property type="match status" value="1"/>
</dbReference>
<feature type="compositionally biased region" description="Basic and acidic residues" evidence="5">
    <location>
        <begin position="49"/>
        <end position="58"/>
    </location>
</feature>
<dbReference type="InterPro" id="IPR051100">
    <property type="entry name" value="DnaJ_subfamily_B/C"/>
</dbReference>
<keyword evidence="2 6" id="KW-0812">Transmembrane</keyword>
<feature type="region of interest" description="Disordered" evidence="5">
    <location>
        <begin position="49"/>
        <end position="88"/>
    </location>
</feature>
<dbReference type="SUPFAM" id="SSF46565">
    <property type="entry name" value="Chaperone J-domain"/>
    <property type="match status" value="1"/>
</dbReference>
<dbReference type="InterPro" id="IPR015399">
    <property type="entry name" value="DUF1977_DnaJ-like"/>
</dbReference>
<evidence type="ECO:0000313" key="8">
    <source>
        <dbReference type="EMBL" id="CAH0387729.1"/>
    </source>
</evidence>
<protein>
    <recommendedName>
        <fullName evidence="7">J domain-containing protein</fullName>
    </recommendedName>
</protein>
<dbReference type="GO" id="GO:0071218">
    <property type="term" value="P:cellular response to misfolded protein"/>
    <property type="evidence" value="ECO:0007669"/>
    <property type="project" value="TreeGrafter"/>
</dbReference>
<comment type="subcellular location">
    <subcellularLocation>
        <location evidence="1">Membrane</location>
        <topology evidence="1">Single-pass membrane protein</topology>
    </subcellularLocation>
</comment>
<dbReference type="PRINTS" id="PR00625">
    <property type="entry name" value="JDOMAIN"/>
</dbReference>
<evidence type="ECO:0000256" key="2">
    <source>
        <dbReference type="ARBA" id="ARBA00022692"/>
    </source>
</evidence>
<evidence type="ECO:0000259" key="7">
    <source>
        <dbReference type="PROSITE" id="PS50076"/>
    </source>
</evidence>
<evidence type="ECO:0000256" key="5">
    <source>
        <dbReference type="SAM" id="MobiDB-lite"/>
    </source>
</evidence>
<accession>A0A9P0F362</accession>
<feature type="transmembrane region" description="Helical" evidence="6">
    <location>
        <begin position="240"/>
        <end position="261"/>
    </location>
</feature>
<dbReference type="PANTHER" id="PTHR43908:SF3">
    <property type="entry name" value="AT29763P-RELATED"/>
    <property type="match status" value="1"/>
</dbReference>